<evidence type="ECO:0000313" key="2">
    <source>
        <dbReference type="EMBL" id="KAF4461199.1"/>
    </source>
</evidence>
<protein>
    <submittedName>
        <fullName evidence="2">Uncharacterized protein</fullName>
    </submittedName>
</protein>
<name>A0A8H4L4T7_9HYPO</name>
<organism evidence="2 3">
    <name type="scientific">Fusarium albosuccineum</name>
    <dbReference type="NCBI Taxonomy" id="1237068"/>
    <lineage>
        <taxon>Eukaryota</taxon>
        <taxon>Fungi</taxon>
        <taxon>Dikarya</taxon>
        <taxon>Ascomycota</taxon>
        <taxon>Pezizomycotina</taxon>
        <taxon>Sordariomycetes</taxon>
        <taxon>Hypocreomycetidae</taxon>
        <taxon>Hypocreales</taxon>
        <taxon>Nectriaceae</taxon>
        <taxon>Fusarium</taxon>
        <taxon>Fusarium decemcellulare species complex</taxon>
    </lineage>
</organism>
<feature type="compositionally biased region" description="Low complexity" evidence="1">
    <location>
        <begin position="79"/>
        <end position="90"/>
    </location>
</feature>
<evidence type="ECO:0000256" key="1">
    <source>
        <dbReference type="SAM" id="MobiDB-lite"/>
    </source>
</evidence>
<feature type="compositionally biased region" description="Low complexity" evidence="1">
    <location>
        <begin position="120"/>
        <end position="133"/>
    </location>
</feature>
<dbReference type="EMBL" id="JAADYS010001765">
    <property type="protein sequence ID" value="KAF4461199.1"/>
    <property type="molecule type" value="Genomic_DNA"/>
</dbReference>
<feature type="compositionally biased region" description="Polar residues" evidence="1">
    <location>
        <begin position="17"/>
        <end position="28"/>
    </location>
</feature>
<accession>A0A8H4L4T7</accession>
<dbReference type="Proteomes" id="UP000554235">
    <property type="component" value="Unassembled WGS sequence"/>
</dbReference>
<evidence type="ECO:0000313" key="3">
    <source>
        <dbReference type="Proteomes" id="UP000554235"/>
    </source>
</evidence>
<dbReference type="AlphaFoldDB" id="A0A8H4L4T7"/>
<keyword evidence="3" id="KW-1185">Reference proteome</keyword>
<comment type="caution">
    <text evidence="2">The sequence shown here is derived from an EMBL/GenBank/DDBJ whole genome shotgun (WGS) entry which is preliminary data.</text>
</comment>
<feature type="region of interest" description="Disordered" evidence="1">
    <location>
        <begin position="1"/>
        <end position="146"/>
    </location>
</feature>
<feature type="compositionally biased region" description="Polar residues" evidence="1">
    <location>
        <begin position="50"/>
        <end position="62"/>
    </location>
</feature>
<reference evidence="2 3" key="1">
    <citation type="submission" date="2020-01" db="EMBL/GenBank/DDBJ databases">
        <title>Identification and distribution of gene clusters putatively required for synthesis of sphingolipid metabolism inhibitors in phylogenetically diverse species of the filamentous fungus Fusarium.</title>
        <authorList>
            <person name="Kim H.-S."/>
            <person name="Busman M."/>
            <person name="Brown D.W."/>
            <person name="Divon H."/>
            <person name="Uhlig S."/>
            <person name="Proctor R.H."/>
        </authorList>
    </citation>
    <scope>NUCLEOTIDE SEQUENCE [LARGE SCALE GENOMIC DNA]</scope>
    <source>
        <strain evidence="2 3">NRRL 20459</strain>
    </source>
</reference>
<dbReference type="OrthoDB" id="3946221at2759"/>
<sequence length="273" mass="30562">MPSVAQKRNFTPRHRQPSQSFFRASSQPVAPASGAPTPPRMQLSHADIQRWQQETSNASEDSPQPAQPLLRPLPPKNASPSKSSLRSPLKPHTPGRVVEFTSSVLSPVEQAKARQQRRLSNSSAGSQSGIAAQRWLQGPPPRQTANKENAIASDVSMSNASSSGKTPLPESLSRTVWTRQHWLFLDKLLQRRRRGPYHINYERRSEKYLGKMVKSQGEALTLERWHLDCVDAFKAEVGGWDEGALAKRLFALIIGEQRRNQGLVDRPARVMFH</sequence>
<gene>
    <name evidence="2" type="ORF">FALBO_12007</name>
</gene>
<proteinExistence type="predicted"/>